<evidence type="ECO:0000313" key="1">
    <source>
        <dbReference type="EMBL" id="QEE17689.2"/>
    </source>
</evidence>
<name>A0A5B9DEF0_9ARCH</name>
<accession>A0A5B9DEF0</accession>
<reference evidence="1 2" key="1">
    <citation type="journal article" date="2020" name="Nature">
        <title>Isolation of an archaeon at the prokaryote-eukaryote interface.</title>
        <authorList>
            <person name="Imachi H."/>
            <person name="Nobu M.K."/>
            <person name="Nakahara N."/>
            <person name="Morono Y."/>
            <person name="Ogawara M."/>
            <person name="Takaki Y."/>
            <person name="Takano Y."/>
            <person name="Uematsu K."/>
            <person name="Ikuta T."/>
            <person name="Ito M."/>
            <person name="Matsui Y."/>
            <person name="Miyazaki M."/>
            <person name="Murata K."/>
            <person name="Saito Y."/>
            <person name="Sakai S."/>
            <person name="Song C."/>
            <person name="Tasumi E."/>
            <person name="Yamanaka Y."/>
            <person name="Yamaguchi T."/>
            <person name="Kamagata Y."/>
            <person name="Tamaki H."/>
            <person name="Takai K."/>
        </authorList>
    </citation>
    <scope>NUCLEOTIDE SEQUENCE [LARGE SCALE GENOMIC DNA]</scope>
    <source>
        <strain evidence="1 2">MK-D1</strain>
    </source>
</reference>
<keyword evidence="2" id="KW-1185">Reference proteome</keyword>
<protein>
    <submittedName>
        <fullName evidence="1">Uncharacterized protein</fullName>
    </submittedName>
</protein>
<evidence type="ECO:0000313" key="2">
    <source>
        <dbReference type="Proteomes" id="UP000321408"/>
    </source>
</evidence>
<dbReference type="EMBL" id="CP042905">
    <property type="protein sequence ID" value="QEE17689.2"/>
    <property type="molecule type" value="Genomic_DNA"/>
</dbReference>
<dbReference type="AlphaFoldDB" id="A0A5B9DEF0"/>
<reference evidence="1 2" key="2">
    <citation type="journal article" date="2024" name="Int. J. Syst. Evol. Microbiol.">
        <title>Promethearchaeum syntrophicum gen. nov., sp. nov., an anaerobic, obligately syntrophic archaeon, the first isolate of the lineage 'Asgard' archaea, and proposal of the new archaeal phylum Promethearchaeota phyl. nov. and kingdom Promethearchaeati regn. nov.</title>
        <authorList>
            <person name="Imachi H."/>
            <person name="Nobu M.K."/>
            <person name="Kato S."/>
            <person name="Takaki Y."/>
            <person name="Miyazaki M."/>
            <person name="Miyata M."/>
            <person name="Ogawara M."/>
            <person name="Saito Y."/>
            <person name="Sakai S."/>
            <person name="Tahara Y.O."/>
            <person name="Takano Y."/>
            <person name="Tasumi E."/>
            <person name="Uematsu K."/>
            <person name="Yoshimura T."/>
            <person name="Itoh T."/>
            <person name="Ohkuma M."/>
            <person name="Takai K."/>
        </authorList>
    </citation>
    <scope>NUCLEOTIDE SEQUENCE [LARGE SCALE GENOMIC DNA]</scope>
    <source>
        <strain evidence="1 2">MK-D1</strain>
    </source>
</reference>
<organism evidence="1 2">
    <name type="scientific">Promethearchaeum syntrophicum</name>
    <dbReference type="NCBI Taxonomy" id="2594042"/>
    <lineage>
        <taxon>Archaea</taxon>
        <taxon>Promethearchaeati</taxon>
        <taxon>Promethearchaeota</taxon>
        <taxon>Promethearchaeia</taxon>
        <taxon>Promethearchaeales</taxon>
        <taxon>Promethearchaeaceae</taxon>
        <taxon>Promethearchaeum</taxon>
    </lineage>
</organism>
<dbReference type="KEGG" id="psyt:DSAG12_03527"/>
<proteinExistence type="predicted"/>
<dbReference type="Proteomes" id="UP000321408">
    <property type="component" value="Chromosome"/>
</dbReference>
<sequence length="404" mass="46125">MSLSKEDLLNRAKKHYFSLGVDDGAARLCKANFHYGLAKLHYAQEKLGMVPNATFISTPDETISRNVRRWNSGYGYGGKLITGNPKDPLIFIDVKPNACGMMVGGINKLPHPDETIKKINEIIKIDYFIDDIKLKWDYKKSNHFIDIFEMREDEEYSPSRKLKSKYKFIIHGSVPELRDATDKGPGLYYDTSKELREMCKKVVTPFGDVYYLEGTDAKEYLRFFNYAKKIAAEKRKKAGELLFGKFSEISNPMHQGLLSYGEVLLGAQHITEQKDKLFPVALRSDLPAYLITALPNLTEEQIDDLGFENRAKKYGVMNFLRNFNVIPHGGGYKLSHINSVKKVLEIEGERFFVCEQEAEEGVTIFSDVKDSQFSYRGKKIITRILDLNLGTVEAKLFPKIVLKI</sequence>
<gene>
    <name evidence="1" type="ORF">DSAG12_03527</name>
</gene>